<evidence type="ECO:0000313" key="2">
    <source>
        <dbReference type="EMBL" id="MFC4998071.1"/>
    </source>
</evidence>
<proteinExistence type="predicted"/>
<accession>A0ABV9VR63</accession>
<keyword evidence="1" id="KW-1133">Transmembrane helix</keyword>
<keyword evidence="1" id="KW-0812">Transmembrane</keyword>
<dbReference type="EMBL" id="JBHSIU010000011">
    <property type="protein sequence ID" value="MFC4998071.1"/>
    <property type="molecule type" value="Genomic_DNA"/>
</dbReference>
<keyword evidence="1" id="KW-0472">Membrane</keyword>
<protein>
    <submittedName>
        <fullName evidence="2">Uncharacterized protein</fullName>
    </submittedName>
</protein>
<comment type="caution">
    <text evidence="2">The sequence shown here is derived from an EMBL/GenBank/DDBJ whole genome shotgun (WGS) entry which is preliminary data.</text>
</comment>
<evidence type="ECO:0000256" key="1">
    <source>
        <dbReference type="SAM" id="Phobius"/>
    </source>
</evidence>
<name>A0ABV9VR63_9ACTN</name>
<organism evidence="2 3">
    <name type="scientific">Dactylosporangium cerinum</name>
    <dbReference type="NCBI Taxonomy" id="1434730"/>
    <lineage>
        <taxon>Bacteria</taxon>
        <taxon>Bacillati</taxon>
        <taxon>Actinomycetota</taxon>
        <taxon>Actinomycetes</taxon>
        <taxon>Micromonosporales</taxon>
        <taxon>Micromonosporaceae</taxon>
        <taxon>Dactylosporangium</taxon>
    </lineage>
</organism>
<reference evidence="3" key="1">
    <citation type="journal article" date="2019" name="Int. J. Syst. Evol. Microbiol.">
        <title>The Global Catalogue of Microorganisms (GCM) 10K type strain sequencing project: providing services to taxonomists for standard genome sequencing and annotation.</title>
        <authorList>
            <consortium name="The Broad Institute Genomics Platform"/>
            <consortium name="The Broad Institute Genome Sequencing Center for Infectious Disease"/>
            <person name="Wu L."/>
            <person name="Ma J."/>
        </authorList>
    </citation>
    <scope>NUCLEOTIDE SEQUENCE [LARGE SCALE GENOMIC DNA]</scope>
    <source>
        <strain evidence="3">CGMCC 4.7152</strain>
    </source>
</reference>
<feature type="transmembrane region" description="Helical" evidence="1">
    <location>
        <begin position="88"/>
        <end position="108"/>
    </location>
</feature>
<dbReference type="Proteomes" id="UP001595912">
    <property type="component" value="Unassembled WGS sequence"/>
</dbReference>
<gene>
    <name evidence="2" type="ORF">ACFPIJ_09535</name>
</gene>
<evidence type="ECO:0000313" key="3">
    <source>
        <dbReference type="Proteomes" id="UP001595912"/>
    </source>
</evidence>
<sequence length="316" mass="34065">MGMRPVARQQLEEQYRRMVGQAQQRSAANWRHAVQVGQALGLGEPLGLYHTEVTPPLGARRVLLLLAPIPVFAGAAVLLLLWAPDAAVPILGVSPVLAGAYVVVCVVVSRRGRFTRWLYGYPGGLAEVDPGAPPRPVRWDEVTDVVDHWTSDGSESQSMWSYEGFLLTVGDGRTVTIPANYQNALDPYGPGGGFFAALLPAEVAAAFPLVRPIADLITEQAVARVVARQVEAVRAGRVVGRGDVRVTRDGIIGPKDAAAAPWAAVERIELWPGRVRVRLTSGKTRKYNNYRDGSGYAVLCRLLLALGVNASYEARG</sequence>
<feature type="transmembrane region" description="Helical" evidence="1">
    <location>
        <begin position="62"/>
        <end position="82"/>
    </location>
</feature>
<dbReference type="RefSeq" id="WP_380114327.1">
    <property type="nucleotide sequence ID" value="NZ_JBHSIU010000011.1"/>
</dbReference>
<keyword evidence="3" id="KW-1185">Reference proteome</keyword>